<dbReference type="InterPro" id="IPR036390">
    <property type="entry name" value="WH_DNA-bd_sf"/>
</dbReference>
<dbReference type="SMART" id="SM00418">
    <property type="entry name" value="HTH_ARSR"/>
    <property type="match status" value="1"/>
</dbReference>
<dbReference type="InterPro" id="IPR001845">
    <property type="entry name" value="HTH_ArsR_DNA-bd_dom"/>
</dbReference>
<dbReference type="InterPro" id="IPR036388">
    <property type="entry name" value="WH-like_DNA-bd_sf"/>
</dbReference>
<reference evidence="3" key="1">
    <citation type="journal article" date="2019" name="Int. J. Syst. Evol. Microbiol.">
        <title>The Global Catalogue of Microorganisms (GCM) 10K type strain sequencing project: providing services to taxonomists for standard genome sequencing and annotation.</title>
        <authorList>
            <consortium name="The Broad Institute Genomics Platform"/>
            <consortium name="The Broad Institute Genome Sequencing Center for Infectious Disease"/>
            <person name="Wu L."/>
            <person name="Ma J."/>
        </authorList>
    </citation>
    <scope>NUCLEOTIDE SEQUENCE [LARGE SCALE GENOMIC DNA]</scope>
    <source>
        <strain evidence="3">JCM 13006</strain>
    </source>
</reference>
<accession>A0ABP9DP02</accession>
<dbReference type="EMBL" id="BAABIS010000001">
    <property type="protein sequence ID" value="GAA4854496.1"/>
    <property type="molecule type" value="Genomic_DNA"/>
</dbReference>
<keyword evidence="3" id="KW-1185">Reference proteome</keyword>
<name>A0ABP9DP02_9ACTN</name>
<feature type="domain" description="HTH arsR-type" evidence="1">
    <location>
        <begin position="10"/>
        <end position="113"/>
    </location>
</feature>
<gene>
    <name evidence="2" type="ORF">GCM10023235_34890</name>
</gene>
<evidence type="ECO:0000313" key="2">
    <source>
        <dbReference type="EMBL" id="GAA4854496.1"/>
    </source>
</evidence>
<dbReference type="RefSeq" id="WP_345697759.1">
    <property type="nucleotide sequence ID" value="NZ_BAABIS010000001.1"/>
</dbReference>
<dbReference type="Proteomes" id="UP001501752">
    <property type="component" value="Unassembled WGS sequence"/>
</dbReference>
<comment type="caution">
    <text evidence="2">The sequence shown here is derived from an EMBL/GenBank/DDBJ whole genome shotgun (WGS) entry which is preliminary data.</text>
</comment>
<dbReference type="CDD" id="cd00090">
    <property type="entry name" value="HTH_ARSR"/>
    <property type="match status" value="1"/>
</dbReference>
<organism evidence="2 3">
    <name type="scientific">Kitasatospora terrestris</name>
    <dbReference type="NCBI Taxonomy" id="258051"/>
    <lineage>
        <taxon>Bacteria</taxon>
        <taxon>Bacillati</taxon>
        <taxon>Actinomycetota</taxon>
        <taxon>Actinomycetes</taxon>
        <taxon>Kitasatosporales</taxon>
        <taxon>Streptomycetaceae</taxon>
        <taxon>Kitasatospora</taxon>
    </lineage>
</organism>
<dbReference type="InterPro" id="IPR011991">
    <property type="entry name" value="ArsR-like_HTH"/>
</dbReference>
<dbReference type="PRINTS" id="PR00778">
    <property type="entry name" value="HTHARSR"/>
</dbReference>
<sequence>MKEREVSDVATLKAIADPVRLAILDALMRRDPEPQSVKELAAEMGETPTKLYRHIKVLEQTGLIMVAETRLVSGIVESRYRPAQRSLRLSPHVFSDGGSERPEVLGAMLAALDMVRTDFENRFHAGRIDLSALPDGTSSPGKFAHFSMRVRPERLVKLREQLNALLDELADEGDSTDEDAVDITLMTLLYALKPERPRP</sequence>
<proteinExistence type="predicted"/>
<dbReference type="Pfam" id="PF12840">
    <property type="entry name" value="HTH_20"/>
    <property type="match status" value="1"/>
</dbReference>
<evidence type="ECO:0000259" key="1">
    <source>
        <dbReference type="SMART" id="SM00418"/>
    </source>
</evidence>
<dbReference type="SUPFAM" id="SSF46785">
    <property type="entry name" value="Winged helix' DNA-binding domain"/>
    <property type="match status" value="1"/>
</dbReference>
<protein>
    <recommendedName>
        <fullName evidence="1">HTH arsR-type domain-containing protein</fullName>
    </recommendedName>
</protein>
<evidence type="ECO:0000313" key="3">
    <source>
        <dbReference type="Proteomes" id="UP001501752"/>
    </source>
</evidence>
<dbReference type="Gene3D" id="1.10.10.10">
    <property type="entry name" value="Winged helix-like DNA-binding domain superfamily/Winged helix DNA-binding domain"/>
    <property type="match status" value="1"/>
</dbReference>